<proteinExistence type="predicted"/>
<dbReference type="InterPro" id="IPR053183">
    <property type="entry name" value="ASL1"/>
</dbReference>
<dbReference type="Proteomes" id="UP000322225">
    <property type="component" value="Chromosome 13"/>
</dbReference>
<evidence type="ECO:0000256" key="1">
    <source>
        <dbReference type="SAM" id="MobiDB-lite"/>
    </source>
</evidence>
<feature type="compositionally biased region" description="Low complexity" evidence="1">
    <location>
        <begin position="158"/>
        <end position="181"/>
    </location>
</feature>
<evidence type="ECO:0000313" key="4">
    <source>
        <dbReference type="Proteomes" id="UP000322225"/>
    </source>
</evidence>
<reference evidence="3" key="1">
    <citation type="submission" date="2017-08" db="EMBL/GenBank/DDBJ databases">
        <authorList>
            <person name="Cuomo C."/>
            <person name="Billmyre B."/>
            <person name="Heitman J."/>
        </authorList>
    </citation>
    <scope>NUCLEOTIDE SEQUENCE</scope>
    <source>
        <strain evidence="3">CBS 12478</strain>
    </source>
</reference>
<name>A0A5M6C7F8_9TREE</name>
<feature type="compositionally biased region" description="Low complexity" evidence="1">
    <location>
        <begin position="131"/>
        <end position="150"/>
    </location>
</feature>
<keyword evidence="2" id="KW-0732">Signal</keyword>
<dbReference type="PANTHER" id="PTHR34154">
    <property type="entry name" value="ALKALI-SENSITIVE LINKAGE PROTEIN 1"/>
    <property type="match status" value="1"/>
</dbReference>
<dbReference type="AlphaFoldDB" id="A0A5M6C7F8"/>
<keyword evidence="4" id="KW-1185">Reference proteome</keyword>
<evidence type="ECO:0000313" key="3">
    <source>
        <dbReference type="EMBL" id="WWD22445.1"/>
    </source>
</evidence>
<dbReference type="Gene3D" id="3.20.20.80">
    <property type="entry name" value="Glycosidases"/>
    <property type="match status" value="1"/>
</dbReference>
<organism evidence="3 4">
    <name type="scientific">Kwoniella shandongensis</name>
    <dbReference type="NCBI Taxonomy" id="1734106"/>
    <lineage>
        <taxon>Eukaryota</taxon>
        <taxon>Fungi</taxon>
        <taxon>Dikarya</taxon>
        <taxon>Basidiomycota</taxon>
        <taxon>Agaricomycotina</taxon>
        <taxon>Tremellomycetes</taxon>
        <taxon>Tremellales</taxon>
        <taxon>Cryptococcaceae</taxon>
        <taxon>Kwoniella</taxon>
    </lineage>
</organism>
<accession>A0A5M6C7F8</accession>
<dbReference type="Pfam" id="PF11790">
    <property type="entry name" value="Glyco_hydro_cc"/>
    <property type="match status" value="1"/>
</dbReference>
<feature type="region of interest" description="Disordered" evidence="1">
    <location>
        <begin position="118"/>
        <end position="204"/>
    </location>
</feature>
<feature type="signal peptide" evidence="2">
    <location>
        <begin position="1"/>
        <end position="19"/>
    </location>
</feature>
<dbReference type="EMBL" id="CP144063">
    <property type="protein sequence ID" value="WWD22445.1"/>
    <property type="molecule type" value="Genomic_DNA"/>
</dbReference>
<dbReference type="PANTHER" id="PTHR34154:SF3">
    <property type="entry name" value="ALKALI-SENSITIVE LINKAGE PROTEIN 1"/>
    <property type="match status" value="1"/>
</dbReference>
<gene>
    <name evidence="3" type="ORF">CI109_106936</name>
</gene>
<dbReference type="GeneID" id="43586111"/>
<feature type="chain" id="PRO_5043332939" evidence="2">
    <location>
        <begin position="20"/>
        <end position="473"/>
    </location>
</feature>
<dbReference type="GO" id="GO:0071966">
    <property type="term" value="P:fungal-type cell wall polysaccharide metabolic process"/>
    <property type="evidence" value="ECO:0007669"/>
    <property type="project" value="TreeGrafter"/>
</dbReference>
<dbReference type="OrthoDB" id="5959761at2759"/>
<dbReference type="SUPFAM" id="SSF51445">
    <property type="entry name" value="(Trans)glycosidases"/>
    <property type="match status" value="1"/>
</dbReference>
<protein>
    <submittedName>
        <fullName evidence="3">Uncharacterized protein</fullName>
    </submittedName>
</protein>
<sequence>MIAATYLFPLLAVLGSTSAGVCRSKSSSPSGVLAVQTGTSTTASAGGSATGSVTGSAVQSFAISTSASTNSVNSSSGMVDSSSIIESTSAIASPVVATSTSSSAALGLADVESLAVQPESKSSSPATSLGPTSSEVVSSTSAVGTTSSASSPPPPPSSSSAPTPSLTTSSVLTSSLSSSSSSPPPPPTSSSPASSAAPTPSAVTTAKTKVGMGWPVQEKDAAPIAQFFTADSAVSWWYDWNKNWNQGLFNADGVTVSGEFIPMLYNKDFLGNPDSLQDGFTEIMGYNEPDLSTGGVSDAIDPAAAAEAWKTQITQIRQQYPDVKVHSPVVASNQKWLEDFFAAICPGASASNAWGDCAYKPDYVSMHIYTTDADYFKGTVQGYQQAFGLPLVLSEWACYDFTSKPNPSAEAVSTFMADTMAWMDQQDWLVKYAWFGAARSSDFLYGVAETNRLIDQNGQITALGKLYMAGGKA</sequence>
<dbReference type="InterPro" id="IPR017853">
    <property type="entry name" value="GH"/>
</dbReference>
<feature type="compositionally biased region" description="Polar residues" evidence="1">
    <location>
        <begin position="119"/>
        <end position="130"/>
    </location>
</feature>
<dbReference type="InterPro" id="IPR024655">
    <property type="entry name" value="Asl1_glyco_hydro_catalytic"/>
</dbReference>
<dbReference type="KEGG" id="ksn:43586111"/>
<feature type="compositionally biased region" description="Low complexity" evidence="1">
    <location>
        <begin position="190"/>
        <end position="204"/>
    </location>
</feature>
<reference evidence="3" key="2">
    <citation type="submission" date="2024-01" db="EMBL/GenBank/DDBJ databases">
        <title>Comparative genomics of Cryptococcus and Kwoniella reveals pathogenesis evolution and contrasting modes of karyotype evolution via chromosome fusion or intercentromeric recombination.</title>
        <authorList>
            <person name="Coelho M.A."/>
            <person name="David-Palma M."/>
            <person name="Shea T."/>
            <person name="Bowers K."/>
            <person name="McGinley-Smith S."/>
            <person name="Mohammad A.W."/>
            <person name="Gnirke A."/>
            <person name="Yurkov A.M."/>
            <person name="Nowrousian M."/>
            <person name="Sun S."/>
            <person name="Cuomo C.A."/>
            <person name="Heitman J."/>
        </authorList>
    </citation>
    <scope>NUCLEOTIDE SEQUENCE</scope>
    <source>
        <strain evidence="3">CBS 12478</strain>
    </source>
</reference>
<dbReference type="GO" id="GO:0009277">
    <property type="term" value="C:fungal-type cell wall"/>
    <property type="evidence" value="ECO:0007669"/>
    <property type="project" value="TreeGrafter"/>
</dbReference>
<dbReference type="RefSeq" id="XP_031863558.1">
    <property type="nucleotide sequence ID" value="XM_032002001.1"/>
</dbReference>
<evidence type="ECO:0000256" key="2">
    <source>
        <dbReference type="SAM" id="SignalP"/>
    </source>
</evidence>